<dbReference type="Pfam" id="PF07702">
    <property type="entry name" value="UTRA"/>
    <property type="match status" value="1"/>
</dbReference>
<keyword evidence="3" id="KW-0804">Transcription</keyword>
<dbReference type="SUPFAM" id="SSF46785">
    <property type="entry name" value="Winged helix' DNA-binding domain"/>
    <property type="match status" value="1"/>
</dbReference>
<evidence type="ECO:0000259" key="4">
    <source>
        <dbReference type="PROSITE" id="PS50949"/>
    </source>
</evidence>
<evidence type="ECO:0000313" key="6">
    <source>
        <dbReference type="Proteomes" id="UP001320168"/>
    </source>
</evidence>
<reference evidence="5 6" key="1">
    <citation type="journal article" date="2021" name="Front. Microbiol.">
        <title>Aerobic Denitrification and Heterotrophic Sulfur Oxidation in the Genus Halomonas Revealed by Six Novel Species Characterizations and Genome-Based Analysis.</title>
        <authorList>
            <person name="Wang L."/>
            <person name="Shao Z."/>
        </authorList>
    </citation>
    <scope>NUCLEOTIDE SEQUENCE [LARGE SCALE GENOMIC DNA]</scope>
    <source>
        <strain evidence="5 6">MCCC 1A11081</strain>
    </source>
</reference>
<dbReference type="Gene3D" id="3.40.1410.10">
    <property type="entry name" value="Chorismate lyase-like"/>
    <property type="match status" value="1"/>
</dbReference>
<accession>A0ABS9A3C2</accession>
<dbReference type="SUPFAM" id="SSF64288">
    <property type="entry name" value="Chorismate lyase-like"/>
    <property type="match status" value="1"/>
</dbReference>
<dbReference type="InterPro" id="IPR011663">
    <property type="entry name" value="UTRA"/>
</dbReference>
<evidence type="ECO:0000313" key="5">
    <source>
        <dbReference type="EMBL" id="MCE8003271.1"/>
    </source>
</evidence>
<dbReference type="EMBL" id="JABFTX010000002">
    <property type="protein sequence ID" value="MCE8003271.1"/>
    <property type="molecule type" value="Genomic_DNA"/>
</dbReference>
<keyword evidence="2" id="KW-0238">DNA-binding</keyword>
<proteinExistence type="predicted"/>
<protein>
    <submittedName>
        <fullName evidence="5">GntR family transcriptional regulator</fullName>
    </submittedName>
</protein>
<dbReference type="Gene3D" id="1.10.10.10">
    <property type="entry name" value="Winged helix-like DNA-binding domain superfamily/Winged helix DNA-binding domain"/>
    <property type="match status" value="1"/>
</dbReference>
<dbReference type="SMART" id="SM00345">
    <property type="entry name" value="HTH_GNTR"/>
    <property type="match status" value="1"/>
</dbReference>
<dbReference type="Proteomes" id="UP001320168">
    <property type="component" value="Unassembled WGS sequence"/>
</dbReference>
<dbReference type="InterPro" id="IPR050679">
    <property type="entry name" value="Bact_HTH_transcr_reg"/>
</dbReference>
<dbReference type="InterPro" id="IPR000524">
    <property type="entry name" value="Tscrpt_reg_HTH_GntR"/>
</dbReference>
<keyword evidence="6" id="KW-1185">Reference proteome</keyword>
<comment type="caution">
    <text evidence="5">The sequence shown here is derived from an EMBL/GenBank/DDBJ whole genome shotgun (WGS) entry which is preliminary data.</text>
</comment>
<dbReference type="Pfam" id="PF00392">
    <property type="entry name" value="GntR"/>
    <property type="match status" value="1"/>
</dbReference>
<evidence type="ECO:0000256" key="3">
    <source>
        <dbReference type="ARBA" id="ARBA00023163"/>
    </source>
</evidence>
<evidence type="ECO:0000256" key="1">
    <source>
        <dbReference type="ARBA" id="ARBA00023015"/>
    </source>
</evidence>
<feature type="domain" description="HTH gntR-type" evidence="4">
    <location>
        <begin position="17"/>
        <end position="85"/>
    </location>
</feature>
<dbReference type="InterPro" id="IPR028978">
    <property type="entry name" value="Chorismate_lyase_/UTRA_dom_sf"/>
</dbReference>
<dbReference type="PRINTS" id="PR00035">
    <property type="entry name" value="HTHGNTR"/>
</dbReference>
<dbReference type="PROSITE" id="PS50949">
    <property type="entry name" value="HTH_GNTR"/>
    <property type="match status" value="1"/>
</dbReference>
<dbReference type="InterPro" id="IPR036390">
    <property type="entry name" value="WH_DNA-bd_sf"/>
</dbReference>
<gene>
    <name evidence="5" type="ORF">HOP53_10535</name>
</gene>
<dbReference type="InterPro" id="IPR036388">
    <property type="entry name" value="WH-like_DNA-bd_sf"/>
</dbReference>
<dbReference type="RefSeq" id="WP_234269998.1">
    <property type="nucleotide sequence ID" value="NZ_JABFTX010000002.1"/>
</dbReference>
<name>A0ABS9A3C2_9GAMM</name>
<keyword evidence="1" id="KW-0805">Transcription regulation</keyword>
<dbReference type="PANTHER" id="PTHR44846">
    <property type="entry name" value="MANNOSYL-D-GLYCERATE TRANSPORT/METABOLISM SYSTEM REPRESSOR MNGR-RELATED"/>
    <property type="match status" value="1"/>
</dbReference>
<dbReference type="SMART" id="SM00866">
    <property type="entry name" value="UTRA"/>
    <property type="match status" value="1"/>
</dbReference>
<dbReference type="PANTHER" id="PTHR44846:SF1">
    <property type="entry name" value="MANNOSYL-D-GLYCERATE TRANSPORT_METABOLISM SYSTEM REPRESSOR MNGR-RELATED"/>
    <property type="match status" value="1"/>
</dbReference>
<sequence length="261" mass="29256">MTDLSKRQPNRNAGDPWPKHHRVYLVLRQAILEGHYTPDKPLPNEIALTEQFQVSRITIRKAMERLDREGLIVRYRGKGTFPIASNESSPVQASISGVIENLIEMGLKTDVKVIDFSYVAASAEVSKALEVEPGALVQKATRIRSHRGSPFSLLITYVPESIGRTFTVADLACQPLLLLLERAGAKVTSAEQAITAKLATPSQAELLNVEPGDALLCIRRKVFAEDDRPVEYIEGFYRPDTYEHQMSLGRKTHHDKRLWEA</sequence>
<evidence type="ECO:0000256" key="2">
    <source>
        <dbReference type="ARBA" id="ARBA00023125"/>
    </source>
</evidence>
<dbReference type="CDD" id="cd07377">
    <property type="entry name" value="WHTH_GntR"/>
    <property type="match status" value="1"/>
</dbReference>
<organism evidence="5 6">
    <name type="scientific">Billgrantia ethanolica</name>
    <dbReference type="NCBI Taxonomy" id="2733486"/>
    <lineage>
        <taxon>Bacteria</taxon>
        <taxon>Pseudomonadati</taxon>
        <taxon>Pseudomonadota</taxon>
        <taxon>Gammaproteobacteria</taxon>
        <taxon>Oceanospirillales</taxon>
        <taxon>Halomonadaceae</taxon>
        <taxon>Billgrantia</taxon>
    </lineage>
</organism>